<evidence type="ECO:0008006" key="3">
    <source>
        <dbReference type="Google" id="ProtNLM"/>
    </source>
</evidence>
<dbReference type="Proteomes" id="UP000037822">
    <property type="component" value="Unassembled WGS sequence"/>
</dbReference>
<protein>
    <recommendedName>
        <fullName evidence="3">Metallo-beta-lactamase domain-containing protein</fullName>
    </recommendedName>
</protein>
<evidence type="ECO:0000313" key="1">
    <source>
        <dbReference type="EMBL" id="KPH78297.1"/>
    </source>
</evidence>
<reference evidence="1 2" key="1">
    <citation type="submission" date="2015-07" db="EMBL/GenBank/DDBJ databases">
        <title>Whole genome sequencing of Bosea vaviloviae isolated from cave pool.</title>
        <authorList>
            <person name="Tan N.E.H."/>
            <person name="Lee Y.P."/>
            <person name="Gan H.M."/>
            <person name="Barton H."/>
            <person name="Savka M.A."/>
        </authorList>
    </citation>
    <scope>NUCLEOTIDE SEQUENCE [LARGE SCALE GENOMIC DNA]</scope>
    <source>
        <strain evidence="1 2">SD260</strain>
    </source>
</reference>
<sequence>MRPSRVVITSYQVGFGDCFLLSFEYTTEKRHVLIDFGSTGLPDGIPKNQLDLIANNIAERTKDQRLAVVATHRHKDHISGFTTKKLRPSSGKTIADLKPELVLQPWTEDPKLAVDAKGPLPPGFPLAAHHVSSLAAMQQAAGAILSEVKRVRYLSPSLRQELSFTGENNLANLEAVKNLMTMSAAREYAKAGDKTALEDLLPGVKVDILGPPSIEQAETITKQRSRDQDEFWHLMAHAAASLGPTRAQKVAPLFPGFTVERSGAQFPIDARWIVSQARRLRSDQMLRLVRILDNVLNNTSLILLFRCGPKSLLFPGDAQIENWSYALSQATVREKLKKVDLYKVGHHGSLNATPKSLWDLFDQKSDEDGPDRLQTLMSTMAHKHGNEERRTEVPRQTLVQALDRQSALFTTQSLKENELFHETSFDLS</sequence>
<dbReference type="AlphaFoldDB" id="A0A0N1N271"/>
<accession>A0A0N1N271</accession>
<dbReference type="RefSeq" id="WP_054211035.1">
    <property type="nucleotide sequence ID" value="NZ_LGSZ01000054.1"/>
</dbReference>
<keyword evidence="2" id="KW-1185">Reference proteome</keyword>
<dbReference type="InterPro" id="IPR052159">
    <property type="entry name" value="Competence_DNA_uptake"/>
</dbReference>
<evidence type="ECO:0000313" key="2">
    <source>
        <dbReference type="Proteomes" id="UP000037822"/>
    </source>
</evidence>
<organism evidence="1 2">
    <name type="scientific">Bosea vaviloviae</name>
    <dbReference type="NCBI Taxonomy" id="1526658"/>
    <lineage>
        <taxon>Bacteria</taxon>
        <taxon>Pseudomonadati</taxon>
        <taxon>Pseudomonadota</taxon>
        <taxon>Alphaproteobacteria</taxon>
        <taxon>Hyphomicrobiales</taxon>
        <taxon>Boseaceae</taxon>
        <taxon>Bosea</taxon>
    </lineage>
</organism>
<dbReference type="PANTHER" id="PTHR30619:SF1">
    <property type="entry name" value="RECOMBINATION PROTEIN 2"/>
    <property type="match status" value="1"/>
</dbReference>
<proteinExistence type="predicted"/>
<dbReference type="Gene3D" id="3.60.15.10">
    <property type="entry name" value="Ribonuclease Z/Hydroxyacylglutathione hydrolase-like"/>
    <property type="match status" value="1"/>
</dbReference>
<dbReference type="PATRIC" id="fig|1526658.3.peg.1880"/>
<gene>
    <name evidence="1" type="ORF">AE618_21030</name>
</gene>
<dbReference type="PANTHER" id="PTHR30619">
    <property type="entry name" value="DNA INTERNALIZATION/COMPETENCE PROTEIN COMEC/REC2"/>
    <property type="match status" value="1"/>
</dbReference>
<dbReference type="SUPFAM" id="SSF56281">
    <property type="entry name" value="Metallo-hydrolase/oxidoreductase"/>
    <property type="match status" value="2"/>
</dbReference>
<comment type="caution">
    <text evidence="1">The sequence shown here is derived from an EMBL/GenBank/DDBJ whole genome shotgun (WGS) entry which is preliminary data.</text>
</comment>
<dbReference type="EMBL" id="LGSZ01000054">
    <property type="protein sequence ID" value="KPH78297.1"/>
    <property type="molecule type" value="Genomic_DNA"/>
</dbReference>
<name>A0A0N1N271_9HYPH</name>
<dbReference type="OrthoDB" id="7177610at2"/>
<dbReference type="InterPro" id="IPR036866">
    <property type="entry name" value="RibonucZ/Hydroxyglut_hydro"/>
</dbReference>